<dbReference type="InterPro" id="IPR020818">
    <property type="entry name" value="Chaperonin_GroES"/>
</dbReference>
<comment type="subunit">
    <text evidence="3">Heptamer of 7 subunits arranged in a ring. Interacts with the chaperonin GroEL.</text>
</comment>
<comment type="similarity">
    <text evidence="1 3 4">Belongs to the GroES chaperonin family.</text>
</comment>
<dbReference type="Gene3D" id="2.30.33.40">
    <property type="entry name" value="GroES chaperonin"/>
    <property type="match status" value="1"/>
</dbReference>
<dbReference type="SMART" id="SM00883">
    <property type="entry name" value="Cpn10"/>
    <property type="match status" value="1"/>
</dbReference>
<dbReference type="GO" id="GO:0005737">
    <property type="term" value="C:cytoplasm"/>
    <property type="evidence" value="ECO:0007669"/>
    <property type="project" value="UniProtKB-SubCell"/>
</dbReference>
<name>A0A1F6NPC2_9BACT</name>
<dbReference type="PRINTS" id="PR00297">
    <property type="entry name" value="CHAPERONIN10"/>
</dbReference>
<comment type="caution">
    <text evidence="5">The sequence shown here is derived from an EMBL/GenBank/DDBJ whole genome shotgun (WGS) entry which is preliminary data.</text>
</comment>
<dbReference type="Proteomes" id="UP000178349">
    <property type="component" value="Unassembled WGS sequence"/>
</dbReference>
<dbReference type="PANTHER" id="PTHR10772">
    <property type="entry name" value="10 KDA HEAT SHOCK PROTEIN"/>
    <property type="match status" value="1"/>
</dbReference>
<comment type="subcellular location">
    <subcellularLocation>
        <location evidence="3">Cytoplasm</location>
    </subcellularLocation>
</comment>
<accession>A0A1F6NPC2</accession>
<dbReference type="SUPFAM" id="SSF50129">
    <property type="entry name" value="GroES-like"/>
    <property type="match status" value="1"/>
</dbReference>
<dbReference type="GO" id="GO:0044183">
    <property type="term" value="F:protein folding chaperone"/>
    <property type="evidence" value="ECO:0007669"/>
    <property type="project" value="InterPro"/>
</dbReference>
<evidence type="ECO:0000256" key="4">
    <source>
        <dbReference type="RuleBase" id="RU000535"/>
    </source>
</evidence>
<dbReference type="GO" id="GO:0005524">
    <property type="term" value="F:ATP binding"/>
    <property type="evidence" value="ECO:0007669"/>
    <property type="project" value="InterPro"/>
</dbReference>
<dbReference type="InterPro" id="IPR011032">
    <property type="entry name" value="GroES-like_sf"/>
</dbReference>
<dbReference type="EMBL" id="MFQW01000043">
    <property type="protein sequence ID" value="OGH85464.1"/>
    <property type="molecule type" value="Genomic_DNA"/>
</dbReference>
<dbReference type="HAMAP" id="MF_00580">
    <property type="entry name" value="CH10"/>
    <property type="match status" value="1"/>
</dbReference>
<protein>
    <recommendedName>
        <fullName evidence="3">Co-chaperonin GroES</fullName>
    </recommendedName>
    <alternativeName>
        <fullName evidence="3">10 kDa chaperonin</fullName>
    </alternativeName>
    <alternativeName>
        <fullName evidence="3">Chaperonin-10</fullName>
        <shortName evidence="3">Cpn10</shortName>
    </alternativeName>
</protein>
<organism evidence="5 6">
    <name type="scientific">Candidatus Magasanikbacteria bacterium RIFOXYC12_FULL_33_11</name>
    <dbReference type="NCBI Taxonomy" id="1798701"/>
    <lineage>
        <taxon>Bacteria</taxon>
        <taxon>Candidatus Magasanikiibacteriota</taxon>
    </lineage>
</organism>
<gene>
    <name evidence="3" type="primary">groES</name>
    <name evidence="3" type="synonym">groS</name>
    <name evidence="5" type="ORF">A2493_01205</name>
</gene>
<proteinExistence type="inferred from homology"/>
<evidence type="ECO:0000256" key="2">
    <source>
        <dbReference type="ARBA" id="ARBA00023186"/>
    </source>
</evidence>
<dbReference type="AlphaFoldDB" id="A0A1F6NPC2"/>
<dbReference type="FunFam" id="2.30.33.40:FF:000001">
    <property type="entry name" value="10 kDa chaperonin"/>
    <property type="match status" value="1"/>
</dbReference>
<dbReference type="PROSITE" id="PS00681">
    <property type="entry name" value="CHAPERONINS_CPN10"/>
    <property type="match status" value="1"/>
</dbReference>
<dbReference type="Pfam" id="PF00166">
    <property type="entry name" value="Cpn10"/>
    <property type="match status" value="1"/>
</dbReference>
<dbReference type="GO" id="GO:0051087">
    <property type="term" value="F:protein-folding chaperone binding"/>
    <property type="evidence" value="ECO:0007669"/>
    <property type="project" value="TreeGrafter"/>
</dbReference>
<evidence type="ECO:0000313" key="6">
    <source>
        <dbReference type="Proteomes" id="UP000178349"/>
    </source>
</evidence>
<reference evidence="5 6" key="1">
    <citation type="journal article" date="2016" name="Nat. Commun.">
        <title>Thousands of microbial genomes shed light on interconnected biogeochemical processes in an aquifer system.</title>
        <authorList>
            <person name="Anantharaman K."/>
            <person name="Brown C.T."/>
            <person name="Hug L.A."/>
            <person name="Sharon I."/>
            <person name="Castelle C.J."/>
            <person name="Probst A.J."/>
            <person name="Thomas B.C."/>
            <person name="Singh A."/>
            <person name="Wilkins M.J."/>
            <person name="Karaoz U."/>
            <person name="Brodie E.L."/>
            <person name="Williams K.H."/>
            <person name="Hubbard S.S."/>
            <person name="Banfield J.F."/>
        </authorList>
    </citation>
    <scope>NUCLEOTIDE SEQUENCE [LARGE SCALE GENOMIC DNA]</scope>
</reference>
<comment type="function">
    <text evidence="3 4">Together with the chaperonin GroEL, plays an essential role in assisting protein folding. The GroEL-GroES system forms a nano-cage that allows encapsulation of the non-native substrate proteins and provides a physical environment optimized to promote and accelerate protein folding. GroES binds to the apical surface of the GroEL ring, thereby capping the opening of the GroEL channel.</text>
</comment>
<evidence type="ECO:0000313" key="5">
    <source>
        <dbReference type="EMBL" id="OGH85464.1"/>
    </source>
</evidence>
<dbReference type="PANTHER" id="PTHR10772:SF63">
    <property type="entry name" value="20 KDA CHAPERONIN, CHLOROPLASTIC"/>
    <property type="match status" value="1"/>
</dbReference>
<dbReference type="InterPro" id="IPR037124">
    <property type="entry name" value="Chaperonin_GroES_sf"/>
</dbReference>
<dbReference type="InterPro" id="IPR018369">
    <property type="entry name" value="Chaprnonin_Cpn10_CS"/>
</dbReference>
<evidence type="ECO:0000256" key="3">
    <source>
        <dbReference type="HAMAP-Rule" id="MF_00580"/>
    </source>
</evidence>
<evidence type="ECO:0000256" key="1">
    <source>
        <dbReference type="ARBA" id="ARBA00006975"/>
    </source>
</evidence>
<keyword evidence="2 3" id="KW-0143">Chaperone</keyword>
<dbReference type="GO" id="GO:0051082">
    <property type="term" value="F:unfolded protein binding"/>
    <property type="evidence" value="ECO:0007669"/>
    <property type="project" value="TreeGrafter"/>
</dbReference>
<sequence length="91" mass="10064">MNIRPLGDRLLVKPQVEEEKTLSGIILPETIDKEKKAQGEILALGNGEKLAKLDLAVGMKVLFKKWGGEEIKIGDVDYKILDHVDVIAVVE</sequence>
<keyword evidence="3" id="KW-0963">Cytoplasm</keyword>
<dbReference type="GO" id="GO:0046872">
    <property type="term" value="F:metal ion binding"/>
    <property type="evidence" value="ECO:0007669"/>
    <property type="project" value="TreeGrafter"/>
</dbReference>
<dbReference type="CDD" id="cd00320">
    <property type="entry name" value="cpn10"/>
    <property type="match status" value="1"/>
</dbReference>